<evidence type="ECO:0000256" key="2">
    <source>
        <dbReference type="ARBA" id="ARBA00022692"/>
    </source>
</evidence>
<comment type="caution">
    <text evidence="7">The sequence shown here is derived from an EMBL/GenBank/DDBJ whole genome shotgun (WGS) entry which is preliminary data.</text>
</comment>
<feature type="transmembrane region" description="Helical" evidence="6">
    <location>
        <begin position="138"/>
        <end position="156"/>
    </location>
</feature>
<dbReference type="Proteomes" id="UP001233314">
    <property type="component" value="Unassembled WGS sequence"/>
</dbReference>
<comment type="subcellular location">
    <subcellularLocation>
        <location evidence="1">Membrane</location>
        <topology evidence="1">Multi-pass membrane protein</topology>
    </subcellularLocation>
</comment>
<reference evidence="7 8" key="1">
    <citation type="submission" date="2023-07" db="EMBL/GenBank/DDBJ databases">
        <title>Nocardioides sp. nov WY-20 isolated from soil.</title>
        <authorList>
            <person name="Liu B."/>
            <person name="Wan Y."/>
        </authorList>
    </citation>
    <scope>NUCLEOTIDE SEQUENCE [LARGE SCALE GENOMIC DNA]</scope>
    <source>
        <strain evidence="7 8">WY-20</strain>
    </source>
</reference>
<evidence type="ECO:0000256" key="5">
    <source>
        <dbReference type="SAM" id="MobiDB-lite"/>
    </source>
</evidence>
<dbReference type="InterPro" id="IPR035952">
    <property type="entry name" value="Rhomboid-like_sf"/>
</dbReference>
<dbReference type="SUPFAM" id="SSF144091">
    <property type="entry name" value="Rhomboid-like"/>
    <property type="match status" value="1"/>
</dbReference>
<organism evidence="7 8">
    <name type="scientific">Nocardioides jiangxiensis</name>
    <dbReference type="NCBI Taxonomy" id="3064524"/>
    <lineage>
        <taxon>Bacteria</taxon>
        <taxon>Bacillati</taxon>
        <taxon>Actinomycetota</taxon>
        <taxon>Actinomycetes</taxon>
        <taxon>Propionibacteriales</taxon>
        <taxon>Nocardioidaceae</taxon>
        <taxon>Nocardioides</taxon>
    </lineage>
</organism>
<keyword evidence="2 6" id="KW-0812">Transmembrane</keyword>
<name>A0ABT9B2T5_9ACTN</name>
<feature type="transmembrane region" description="Helical" evidence="6">
    <location>
        <begin position="193"/>
        <end position="211"/>
    </location>
</feature>
<feature type="transmembrane region" description="Helical" evidence="6">
    <location>
        <begin position="110"/>
        <end position="132"/>
    </location>
</feature>
<dbReference type="Gene3D" id="1.20.1540.10">
    <property type="entry name" value="Rhomboid-like"/>
    <property type="match status" value="1"/>
</dbReference>
<feature type="transmembrane region" description="Helical" evidence="6">
    <location>
        <begin position="163"/>
        <end position="187"/>
    </location>
</feature>
<feature type="transmembrane region" description="Helical" evidence="6">
    <location>
        <begin position="73"/>
        <end position="98"/>
    </location>
</feature>
<dbReference type="EMBL" id="JAUQTA010000002">
    <property type="protein sequence ID" value="MDO7869171.1"/>
    <property type="molecule type" value="Genomic_DNA"/>
</dbReference>
<keyword evidence="4 6" id="KW-0472">Membrane</keyword>
<sequence length="309" mass="34529">MRRRFRMSPSGGGPHDPWFRIGTLEVGTSVGIALLGAIGLFVSAVVGFGSPAITGMVLNPYEVAHGQVWRLVTWPFAFIDGTRFFFDALTIAMLWYFGRDLEENLLGRRKMLQLVGLTVLAFDLVAMAIYFAFDGAVVIDYSLNTVELVVLLAWIAEWPHRRFLFNIPAWVIGLVLVGIDLIVALGYRDWYHLLYLVLGLVLSAIAARSIGMLSEHHIVPHVHLPRRRPRRGAARHEHGPRARRTHRHPSEGPTVVAGPWQGSSVPTESPDEARMNVLLEKIHASGQASLTSAEQKELLALRDRLRRRG</sequence>
<evidence type="ECO:0008006" key="9">
    <source>
        <dbReference type="Google" id="ProtNLM"/>
    </source>
</evidence>
<dbReference type="RefSeq" id="WP_305028582.1">
    <property type="nucleotide sequence ID" value="NZ_JAUQTA010000002.1"/>
</dbReference>
<evidence type="ECO:0000313" key="8">
    <source>
        <dbReference type="Proteomes" id="UP001233314"/>
    </source>
</evidence>
<protein>
    <recommendedName>
        <fullName evidence="9">Membrane associated serine protease, rhomboid family</fullName>
    </recommendedName>
</protein>
<evidence type="ECO:0000313" key="7">
    <source>
        <dbReference type="EMBL" id="MDO7869171.1"/>
    </source>
</evidence>
<keyword evidence="8" id="KW-1185">Reference proteome</keyword>
<evidence type="ECO:0000256" key="3">
    <source>
        <dbReference type="ARBA" id="ARBA00022989"/>
    </source>
</evidence>
<keyword evidence="3 6" id="KW-1133">Transmembrane helix</keyword>
<feature type="region of interest" description="Disordered" evidence="5">
    <location>
        <begin position="227"/>
        <end position="269"/>
    </location>
</feature>
<evidence type="ECO:0000256" key="6">
    <source>
        <dbReference type="SAM" id="Phobius"/>
    </source>
</evidence>
<evidence type="ECO:0000256" key="1">
    <source>
        <dbReference type="ARBA" id="ARBA00004141"/>
    </source>
</evidence>
<feature type="transmembrane region" description="Helical" evidence="6">
    <location>
        <begin position="30"/>
        <end position="53"/>
    </location>
</feature>
<evidence type="ECO:0000256" key="4">
    <source>
        <dbReference type="ARBA" id="ARBA00023136"/>
    </source>
</evidence>
<accession>A0ABT9B2T5</accession>
<gene>
    <name evidence="7" type="ORF">Q5722_12440</name>
</gene>
<proteinExistence type="predicted"/>